<keyword evidence="3" id="KW-1185">Reference proteome</keyword>
<dbReference type="EMBL" id="JAFHDT010000005">
    <property type="protein sequence ID" value="KAI7809662.1"/>
    <property type="molecule type" value="Genomic_DNA"/>
</dbReference>
<feature type="region of interest" description="Disordered" evidence="1">
    <location>
        <begin position="42"/>
        <end position="69"/>
    </location>
</feature>
<reference evidence="2" key="1">
    <citation type="submission" date="2021-02" db="EMBL/GenBank/DDBJ databases">
        <title>Comparative genomics reveals that relaxation of natural selection precedes convergent phenotypic evolution of cavefish.</title>
        <authorList>
            <person name="Peng Z."/>
        </authorList>
    </citation>
    <scope>NUCLEOTIDE SEQUENCE</scope>
    <source>
        <tissue evidence="2">Muscle</tissue>
    </source>
</reference>
<sequence>MLGFMRYYLSVGSERRNRGRICEETAEFELPLEVRHIFQRAPEESPGHDTHTNTHFPNPLLWKGSSRDL</sequence>
<evidence type="ECO:0000256" key="1">
    <source>
        <dbReference type="SAM" id="MobiDB-lite"/>
    </source>
</evidence>
<gene>
    <name evidence="2" type="ORF">IRJ41_014224</name>
</gene>
<dbReference type="AlphaFoldDB" id="A0A9W7WWD0"/>
<protein>
    <submittedName>
        <fullName evidence="2">Uncharacterized protein</fullName>
    </submittedName>
</protein>
<name>A0A9W7WWD0_TRIRA</name>
<evidence type="ECO:0000313" key="2">
    <source>
        <dbReference type="EMBL" id="KAI7809662.1"/>
    </source>
</evidence>
<accession>A0A9W7WWD0</accession>
<feature type="compositionally biased region" description="Basic and acidic residues" evidence="1">
    <location>
        <begin position="42"/>
        <end position="52"/>
    </location>
</feature>
<comment type="caution">
    <text evidence="2">The sequence shown here is derived from an EMBL/GenBank/DDBJ whole genome shotgun (WGS) entry which is preliminary data.</text>
</comment>
<evidence type="ECO:0000313" key="3">
    <source>
        <dbReference type="Proteomes" id="UP001059041"/>
    </source>
</evidence>
<organism evidence="2 3">
    <name type="scientific">Triplophysa rosa</name>
    <name type="common">Cave loach</name>
    <dbReference type="NCBI Taxonomy" id="992332"/>
    <lineage>
        <taxon>Eukaryota</taxon>
        <taxon>Metazoa</taxon>
        <taxon>Chordata</taxon>
        <taxon>Craniata</taxon>
        <taxon>Vertebrata</taxon>
        <taxon>Euteleostomi</taxon>
        <taxon>Actinopterygii</taxon>
        <taxon>Neopterygii</taxon>
        <taxon>Teleostei</taxon>
        <taxon>Ostariophysi</taxon>
        <taxon>Cypriniformes</taxon>
        <taxon>Nemacheilidae</taxon>
        <taxon>Triplophysa</taxon>
    </lineage>
</organism>
<dbReference type="Proteomes" id="UP001059041">
    <property type="component" value="Linkage Group LG5"/>
</dbReference>
<proteinExistence type="predicted"/>